<evidence type="ECO:0000313" key="2">
    <source>
        <dbReference type="Proteomes" id="UP000034120"/>
    </source>
</evidence>
<reference evidence="1 2" key="1">
    <citation type="journal article" date="2015" name="Nature">
        <title>rRNA introns, odd ribosomes, and small enigmatic genomes across a large radiation of phyla.</title>
        <authorList>
            <person name="Brown C.T."/>
            <person name="Hug L.A."/>
            <person name="Thomas B.C."/>
            <person name="Sharon I."/>
            <person name="Castelle C.J."/>
            <person name="Singh A."/>
            <person name="Wilkins M.J."/>
            <person name="Williams K.H."/>
            <person name="Banfield J.F."/>
        </authorList>
    </citation>
    <scope>NUCLEOTIDE SEQUENCE [LARGE SCALE GENOMIC DNA]</scope>
</reference>
<proteinExistence type="predicted"/>
<dbReference type="EMBL" id="LCQM01000021">
    <property type="protein sequence ID" value="KKW17220.1"/>
    <property type="molecule type" value="Genomic_DNA"/>
</dbReference>
<dbReference type="AlphaFoldDB" id="A0A0G1WF32"/>
<accession>A0A0G1WF32</accession>
<evidence type="ECO:0000313" key="1">
    <source>
        <dbReference type="EMBL" id="KKW17220.1"/>
    </source>
</evidence>
<sequence>MPKKAVAISARSFSSFATIAHYLPDPSMLFYAVYTYAMGIETGSFERQENVSRAKVVDFVNEILQPNIPIGRQRNTIIGEYCSKNGIRADTARGVARLVTKFDRMKNASDVADVLEFASWLKTHAPEKFYSRGNMVYLADENMPLHDFLENVKANYTFWTRTFGDKLFETSIDTASSREGIWKSWLSRDEGYYISLKGGSGSGTFSVDIAIGHDRKHTEHDKPLHDTTGEIWRVGFDAETNGSGEQMFRIIRTGSGHKSGGSTERATDLREIRKNFLDTYRVSPQRLLLFLTLEIAYTLGFNHIKALSTEGALNLSTLRHSKSPVDYSASLNDVGFAAQSGNWHEIHGWQDAIYRDLPFQGTLGKHEIDALDAIEKSFNSLHHADGDALPFTIGNEGTLGDQDRVRLERVWNAFARLNETARKNRRVRAR</sequence>
<organism evidence="1 2">
    <name type="scientific">Candidatus Kaiserbacteria bacterium GW2011_GWB1_50_17</name>
    <dbReference type="NCBI Taxonomy" id="1618673"/>
    <lineage>
        <taxon>Bacteria</taxon>
        <taxon>Candidatus Kaiseribacteriota</taxon>
    </lineage>
</organism>
<gene>
    <name evidence="1" type="ORF">UY57_C0021G0003</name>
</gene>
<comment type="caution">
    <text evidence="1">The sequence shown here is derived from an EMBL/GenBank/DDBJ whole genome shotgun (WGS) entry which is preliminary data.</text>
</comment>
<protein>
    <submittedName>
        <fullName evidence="1">Uncharacterized protein</fullName>
    </submittedName>
</protein>
<dbReference type="Proteomes" id="UP000034120">
    <property type="component" value="Unassembled WGS sequence"/>
</dbReference>
<name>A0A0G1WF32_9BACT</name>